<protein>
    <submittedName>
        <fullName evidence="1">Uncharacterized protein</fullName>
    </submittedName>
</protein>
<evidence type="ECO:0000313" key="2">
    <source>
        <dbReference type="Proteomes" id="UP000183507"/>
    </source>
</evidence>
<organism evidence="1 2">
    <name type="scientific">Bacillus wiedmannii</name>
    <dbReference type="NCBI Taxonomy" id="1890302"/>
    <lineage>
        <taxon>Bacteria</taxon>
        <taxon>Bacillati</taxon>
        <taxon>Bacillota</taxon>
        <taxon>Bacilli</taxon>
        <taxon>Bacillales</taxon>
        <taxon>Bacillaceae</taxon>
        <taxon>Bacillus</taxon>
        <taxon>Bacillus cereus group</taxon>
    </lineage>
</organism>
<reference evidence="2" key="1">
    <citation type="submission" date="2016-10" db="EMBL/GenBank/DDBJ databases">
        <authorList>
            <person name="Varghese N."/>
        </authorList>
    </citation>
    <scope>NUCLEOTIDE SEQUENCE [LARGE SCALE GENOMIC DNA]</scope>
    <source>
        <strain evidence="2">KPR-7A</strain>
    </source>
</reference>
<sequence length="53" mass="6011">MNKKYYNLGINQLLLSAIREGISTNQRNKQIVNCPAADVKIQEEECGQISLFI</sequence>
<dbReference type="Proteomes" id="UP000183507">
    <property type="component" value="Unassembled WGS sequence"/>
</dbReference>
<dbReference type="AlphaFoldDB" id="A0A1G6VCC4"/>
<name>A0A1G6VCC4_9BACI</name>
<proteinExistence type="predicted"/>
<dbReference type="EMBL" id="FMZR01000006">
    <property type="protein sequence ID" value="SDD50495.1"/>
    <property type="molecule type" value="Genomic_DNA"/>
</dbReference>
<gene>
    <name evidence="1" type="ORF">SAMN04487767_106261</name>
</gene>
<evidence type="ECO:0000313" key="1">
    <source>
        <dbReference type="EMBL" id="SDD50495.1"/>
    </source>
</evidence>
<accession>A0A1G6VCC4</accession>